<evidence type="ECO:0000256" key="2">
    <source>
        <dbReference type="ARBA" id="ARBA00022695"/>
    </source>
</evidence>
<dbReference type="EC" id="2.7.7.9" evidence="4"/>
<accession>A0A174YTL8</accession>
<dbReference type="AlphaFoldDB" id="A0A174YTL8"/>
<dbReference type="Gene3D" id="3.30.200.20">
    <property type="entry name" value="Phosphorylase Kinase, domain 1"/>
    <property type="match status" value="1"/>
</dbReference>
<evidence type="ECO:0000259" key="3">
    <source>
        <dbReference type="Pfam" id="PF12804"/>
    </source>
</evidence>
<dbReference type="EMBL" id="CZBU01000001">
    <property type="protein sequence ID" value="CUQ75308.1"/>
    <property type="molecule type" value="Genomic_DNA"/>
</dbReference>
<name>A0A174YTL8_9FIRM</name>
<dbReference type="Proteomes" id="UP000095621">
    <property type="component" value="Unassembled WGS sequence"/>
</dbReference>
<dbReference type="InterPro" id="IPR050065">
    <property type="entry name" value="GlmU-like"/>
</dbReference>
<dbReference type="InterPro" id="IPR011009">
    <property type="entry name" value="Kinase-like_dom_sf"/>
</dbReference>
<dbReference type="InterPro" id="IPR025877">
    <property type="entry name" value="MobA-like_NTP_Trfase"/>
</dbReference>
<dbReference type="CDD" id="cd05151">
    <property type="entry name" value="ChoK-like"/>
    <property type="match status" value="1"/>
</dbReference>
<feature type="domain" description="MobA-like NTP transferase" evidence="3">
    <location>
        <begin position="69"/>
        <end position="169"/>
    </location>
</feature>
<dbReference type="GO" id="GO:0003983">
    <property type="term" value="F:UTP:glucose-1-phosphate uridylyltransferase activity"/>
    <property type="evidence" value="ECO:0007669"/>
    <property type="project" value="UniProtKB-EC"/>
</dbReference>
<keyword evidence="2 4" id="KW-0548">Nucleotidyltransferase</keyword>
<dbReference type="SUPFAM" id="SSF53448">
    <property type="entry name" value="Nucleotide-diphospho-sugar transferases"/>
    <property type="match status" value="1"/>
</dbReference>
<dbReference type="OrthoDB" id="9803871at2"/>
<reference evidence="4 5" key="1">
    <citation type="submission" date="2015-09" db="EMBL/GenBank/DDBJ databases">
        <authorList>
            <consortium name="Pathogen Informatics"/>
        </authorList>
    </citation>
    <scope>NUCLEOTIDE SEQUENCE [LARGE SCALE GENOMIC DNA]</scope>
    <source>
        <strain evidence="4 5">2789STDY5834875</strain>
    </source>
</reference>
<dbReference type="InterPro" id="IPR029044">
    <property type="entry name" value="Nucleotide-diphossugar_trans"/>
</dbReference>
<organism evidence="4 5">
    <name type="scientific">Lachnospira eligens</name>
    <dbReference type="NCBI Taxonomy" id="39485"/>
    <lineage>
        <taxon>Bacteria</taxon>
        <taxon>Bacillati</taxon>
        <taxon>Bacillota</taxon>
        <taxon>Clostridia</taxon>
        <taxon>Lachnospirales</taxon>
        <taxon>Lachnospiraceae</taxon>
        <taxon>Lachnospira</taxon>
    </lineage>
</organism>
<dbReference type="Gene3D" id="3.90.550.10">
    <property type="entry name" value="Spore Coat Polysaccharide Biosynthesis Protein SpsA, Chain A"/>
    <property type="match status" value="1"/>
</dbReference>
<protein>
    <submittedName>
        <fullName evidence="4">UTP--glucose-1-phosphate uridylyltransferase</fullName>
        <ecNumber evidence="4">2.7.7.9</ecNumber>
    </submittedName>
</protein>
<dbReference type="PANTHER" id="PTHR43584:SF5">
    <property type="entry name" value="PROTEIN LICC"/>
    <property type="match status" value="1"/>
</dbReference>
<evidence type="ECO:0000313" key="4">
    <source>
        <dbReference type="EMBL" id="CUQ75308.1"/>
    </source>
</evidence>
<evidence type="ECO:0000313" key="5">
    <source>
        <dbReference type="Proteomes" id="UP000095621"/>
    </source>
</evidence>
<dbReference type="Pfam" id="PF12804">
    <property type="entry name" value="NTP_transf_3"/>
    <property type="match status" value="1"/>
</dbReference>
<dbReference type="Pfam" id="PF13412">
    <property type="entry name" value="HTH_24"/>
    <property type="match status" value="1"/>
</dbReference>
<evidence type="ECO:0000256" key="1">
    <source>
        <dbReference type="ARBA" id="ARBA00022679"/>
    </source>
</evidence>
<dbReference type="RefSeq" id="WP_055214341.1">
    <property type="nucleotide sequence ID" value="NZ_CZBU01000001.1"/>
</dbReference>
<dbReference type="PANTHER" id="PTHR43584">
    <property type="entry name" value="NUCLEOTIDYL TRANSFERASE"/>
    <property type="match status" value="1"/>
</dbReference>
<gene>
    <name evidence="4" type="primary">gtaB_1</name>
    <name evidence="4" type="ORF">ERS852490_00438</name>
</gene>
<dbReference type="SUPFAM" id="SSF56112">
    <property type="entry name" value="Protein kinase-like (PK-like)"/>
    <property type="match status" value="1"/>
</dbReference>
<proteinExistence type="predicted"/>
<keyword evidence="1 4" id="KW-0808">Transferase</keyword>
<dbReference type="Pfam" id="PF01633">
    <property type="entry name" value="Choline_kinase"/>
    <property type="match status" value="1"/>
</dbReference>
<dbReference type="Gene3D" id="3.90.1200.10">
    <property type="match status" value="1"/>
</dbReference>
<sequence length="589" mass="68368">MNKQESDILNTLLLEPFINQRILAEVSGHSLGVVNRSLKELIKADYLDESIRPTVKAITEFKQKTPQRAVILAAGFGMRMVPINTEMPKGLLKVNGEPLIERIIKQLHEVGIKEIYVVVGFMKEKYEYLIDEYCVELVVNADYAAKNNLHSIKLVKEHLENAYIIPCDIWCDRNPFHRHELYSWYMVSDMVVNESNVRVNRKMELVTVPESSGGNAMIGICYLVKEDADTVAKCIEELCKNQRYDGAFWEEALYNKDRMIVLARVVHSADVVEINTYEQLRKIDSNSNQLKTDAIQAICNALKAKPEAVTDITVLKKGMTNRSFLFTCKGKKYIMRIPGEGTDRLINRRQEAAVYQVIDGKHICDDIAYINPQNGYKITEFLEGARVCNPLNYEDVKKCMMRLHAFHDLKLKVNHEFDIFWQTEFYETLWDGMPSIYKDYEKTKANVLSLKPYIDAHVGEKVLTHIDAVPDNFLFVEKDGKEEIRLIDWEYAGMQDPHVDVAMFCIYSLYNKRQVDQLIAAYFTEGCSDEIRIKIYCYIAACGLLWSNWCEYKRNLGVEFGEYSLRQYRYAKDYYRIVQEELKKQGEEE</sequence>